<sequence length="448" mass="47059">MTRRPPSSSSSSPSSPPPSRPPSQTPLPSPKERRRLREERSMSEEQIARALGVTKATVRAWETGRGEPRGRRREAYARLLAPPEASSAPAPPTGEHQNGEAPLTAAAGSGPGHGSPDSGPATTGATDTPQEPGTATAAGAVAAAAADTPPDAAPGQPVQDPAPRRVPVSGLSPAGAEALAAARSPAEAFDVLYTHCAPGLVRQTYLLTGRLLLAHESVERAFHIAWQQWPDVAQDRDPVSWVRSAAYELALSPWHRLRPAHRHADSPPLDRAGRELLAVLLHLPPPYRRTVLLYDGLGLDLPETAAETEASTPAAANRLLHARKAVAAEVPELADPEALRDRLAVLLADGGPVPQPAPAADVRSTGERRAWFWTRLALTATVVIMSATGMTLATAPTRYVPEVAPGQRVGGVPGHAGPQRLTPRDVALRNMLSAGPAAGPGRLVPLPR</sequence>
<evidence type="ECO:0000259" key="7">
    <source>
        <dbReference type="PROSITE" id="PS50943"/>
    </source>
</evidence>
<gene>
    <name evidence="8" type="ORF">STSU_012885</name>
</gene>
<dbReference type="Proteomes" id="UP000005940">
    <property type="component" value="Chromosome"/>
</dbReference>
<evidence type="ECO:0000313" key="8">
    <source>
        <dbReference type="EMBL" id="QKM67932.1"/>
    </source>
</evidence>
<dbReference type="InterPro" id="IPR013325">
    <property type="entry name" value="RNA_pol_sigma_r2"/>
</dbReference>
<keyword evidence="8" id="KW-0240">DNA-directed RNA polymerase</keyword>
<organism evidence="8 9">
    <name type="scientific">Streptomyces tsukubensis (strain DSM 42081 / NBRC 108919 / NRRL 18488 / 9993)</name>
    <dbReference type="NCBI Taxonomy" id="1114943"/>
    <lineage>
        <taxon>Bacteria</taxon>
        <taxon>Bacillati</taxon>
        <taxon>Actinomycetota</taxon>
        <taxon>Actinomycetes</taxon>
        <taxon>Kitasatosporales</taxon>
        <taxon>Streptomycetaceae</taxon>
        <taxon>Streptomyces</taxon>
    </lineage>
</organism>
<dbReference type="EMBL" id="CP029159">
    <property type="protein sequence ID" value="QKM67932.1"/>
    <property type="molecule type" value="Genomic_DNA"/>
</dbReference>
<keyword evidence="2" id="KW-0805">Transcription regulation</keyword>
<feature type="compositionally biased region" description="Basic and acidic residues" evidence="6">
    <location>
        <begin position="62"/>
        <end position="76"/>
    </location>
</feature>
<dbReference type="Pfam" id="PF01381">
    <property type="entry name" value="HTH_3"/>
    <property type="match status" value="1"/>
</dbReference>
<feature type="compositionally biased region" description="Low complexity" evidence="6">
    <location>
        <begin position="132"/>
        <end position="155"/>
    </location>
</feature>
<dbReference type="InterPro" id="IPR001387">
    <property type="entry name" value="Cro/C1-type_HTH"/>
</dbReference>
<protein>
    <submittedName>
        <fullName evidence="8">DNA-directed RNA polymerase sigma-70 factor</fullName>
    </submittedName>
</protein>
<dbReference type="RefSeq" id="WP_130584888.1">
    <property type="nucleotide sequence ID" value="NZ_CP029159.1"/>
</dbReference>
<feature type="compositionally biased region" description="Basic and acidic residues" evidence="6">
    <location>
        <begin position="35"/>
        <end position="47"/>
    </location>
</feature>
<keyword evidence="9" id="KW-1185">Reference proteome</keyword>
<dbReference type="InterPro" id="IPR013249">
    <property type="entry name" value="RNA_pol_sigma70_r4_t2"/>
</dbReference>
<dbReference type="Gene3D" id="1.10.10.10">
    <property type="entry name" value="Winged helix-like DNA-binding domain superfamily/Winged helix DNA-binding domain"/>
    <property type="match status" value="1"/>
</dbReference>
<evidence type="ECO:0000256" key="3">
    <source>
        <dbReference type="ARBA" id="ARBA00023082"/>
    </source>
</evidence>
<keyword evidence="5" id="KW-0804">Transcription</keyword>
<name>A0A7G3UG41_STRT9</name>
<dbReference type="SUPFAM" id="SSF88659">
    <property type="entry name" value="Sigma3 and sigma4 domains of RNA polymerase sigma factors"/>
    <property type="match status" value="1"/>
</dbReference>
<accession>A0A7G3UG41</accession>
<evidence type="ECO:0000256" key="1">
    <source>
        <dbReference type="ARBA" id="ARBA00010641"/>
    </source>
</evidence>
<dbReference type="SUPFAM" id="SSF88946">
    <property type="entry name" value="Sigma2 domain of RNA polymerase sigma factors"/>
    <property type="match status" value="1"/>
</dbReference>
<dbReference type="GO" id="GO:0000428">
    <property type="term" value="C:DNA-directed RNA polymerase complex"/>
    <property type="evidence" value="ECO:0007669"/>
    <property type="project" value="UniProtKB-KW"/>
</dbReference>
<feature type="domain" description="HTH cro/C1-type" evidence="7">
    <location>
        <begin position="34"/>
        <end position="86"/>
    </location>
</feature>
<feature type="compositionally biased region" description="Low complexity" evidence="6">
    <location>
        <begin position="1"/>
        <end position="13"/>
    </location>
</feature>
<comment type="similarity">
    <text evidence="1">Belongs to the sigma-70 factor family. ECF subfamily.</text>
</comment>
<evidence type="ECO:0000256" key="5">
    <source>
        <dbReference type="ARBA" id="ARBA00023163"/>
    </source>
</evidence>
<feature type="compositionally biased region" description="Low complexity" evidence="6">
    <location>
        <begin position="77"/>
        <end position="88"/>
    </location>
</feature>
<dbReference type="InterPro" id="IPR013324">
    <property type="entry name" value="RNA_pol_sigma_r3/r4-like"/>
</dbReference>
<dbReference type="GO" id="GO:0016987">
    <property type="term" value="F:sigma factor activity"/>
    <property type="evidence" value="ECO:0007669"/>
    <property type="project" value="UniProtKB-KW"/>
</dbReference>
<keyword evidence="4" id="KW-0238">DNA-binding</keyword>
<dbReference type="InterPro" id="IPR036388">
    <property type="entry name" value="WH-like_DNA-bd_sf"/>
</dbReference>
<dbReference type="InterPro" id="IPR010982">
    <property type="entry name" value="Lambda_DNA-bd_dom_sf"/>
</dbReference>
<dbReference type="Gene3D" id="1.10.1740.10">
    <property type="match status" value="1"/>
</dbReference>
<dbReference type="Pfam" id="PF08281">
    <property type="entry name" value="Sigma70_r4_2"/>
    <property type="match status" value="1"/>
</dbReference>
<dbReference type="PROSITE" id="PS50943">
    <property type="entry name" value="HTH_CROC1"/>
    <property type="match status" value="1"/>
</dbReference>
<keyword evidence="3" id="KW-0731">Sigma factor</keyword>
<proteinExistence type="inferred from homology"/>
<evidence type="ECO:0000313" key="9">
    <source>
        <dbReference type="Proteomes" id="UP000005940"/>
    </source>
</evidence>
<feature type="region of interest" description="Disordered" evidence="6">
    <location>
        <begin position="1"/>
        <end position="170"/>
    </location>
</feature>
<feature type="compositionally biased region" description="Pro residues" evidence="6">
    <location>
        <begin position="14"/>
        <end position="29"/>
    </location>
</feature>
<evidence type="ECO:0000256" key="2">
    <source>
        <dbReference type="ARBA" id="ARBA00023015"/>
    </source>
</evidence>
<reference evidence="8 9" key="1">
    <citation type="journal article" date="2012" name="J. Bacteriol.">
        <title>Draft genome of Streptomyces tsukubaensis NRRL 18488, the producer of the clinically important immunosuppressant tacrolimus (FK506).</title>
        <authorList>
            <person name="Barreiro C."/>
            <person name="Prieto C."/>
            <person name="Sola-Landa A."/>
            <person name="Solera E."/>
            <person name="Martinez-Castro M."/>
            <person name="Perez-Redondo R."/>
            <person name="Garcia-Estrada C."/>
            <person name="Aparicio J.F."/>
            <person name="Fernandez-Martinez L.T."/>
            <person name="Santos-Aberturas J."/>
            <person name="Salehi-Najafabadi Z."/>
            <person name="Rodriguez-Garcia A."/>
            <person name="Tauch A."/>
            <person name="Martin J.F."/>
        </authorList>
    </citation>
    <scope>NUCLEOTIDE SEQUENCE [LARGE SCALE GENOMIC DNA]</scope>
    <source>
        <strain evidence="9">DSM 42081 / NBRC 108919 / NRRL 18488 / 9993</strain>
    </source>
</reference>
<dbReference type="SMART" id="SM00530">
    <property type="entry name" value="HTH_XRE"/>
    <property type="match status" value="1"/>
</dbReference>
<dbReference type="AlphaFoldDB" id="A0A7G3UG41"/>
<evidence type="ECO:0000256" key="4">
    <source>
        <dbReference type="ARBA" id="ARBA00023125"/>
    </source>
</evidence>
<dbReference type="Gene3D" id="1.10.260.40">
    <property type="entry name" value="lambda repressor-like DNA-binding domains"/>
    <property type="match status" value="1"/>
</dbReference>
<dbReference type="GO" id="GO:0006352">
    <property type="term" value="P:DNA-templated transcription initiation"/>
    <property type="evidence" value="ECO:0007669"/>
    <property type="project" value="InterPro"/>
</dbReference>
<dbReference type="SUPFAM" id="SSF47413">
    <property type="entry name" value="lambda repressor-like DNA-binding domains"/>
    <property type="match status" value="1"/>
</dbReference>
<dbReference type="InterPro" id="IPR039425">
    <property type="entry name" value="RNA_pol_sigma-70-like"/>
</dbReference>
<evidence type="ECO:0000256" key="6">
    <source>
        <dbReference type="SAM" id="MobiDB-lite"/>
    </source>
</evidence>
<dbReference type="GO" id="GO:0003677">
    <property type="term" value="F:DNA binding"/>
    <property type="evidence" value="ECO:0007669"/>
    <property type="project" value="UniProtKB-KW"/>
</dbReference>
<dbReference type="PANTHER" id="PTHR43133">
    <property type="entry name" value="RNA POLYMERASE ECF-TYPE SIGMA FACTO"/>
    <property type="match status" value="1"/>
</dbReference>
<dbReference type="PANTHER" id="PTHR43133:SF8">
    <property type="entry name" value="RNA POLYMERASE SIGMA FACTOR HI_1459-RELATED"/>
    <property type="match status" value="1"/>
</dbReference>